<sequence length="22" mass="2587">MTMLTPSPNILRIWKTPVRFAN</sequence>
<organism evidence="1">
    <name type="scientific">Rhizophora mucronata</name>
    <name type="common">Asiatic mangrove</name>
    <dbReference type="NCBI Taxonomy" id="61149"/>
    <lineage>
        <taxon>Eukaryota</taxon>
        <taxon>Viridiplantae</taxon>
        <taxon>Streptophyta</taxon>
        <taxon>Embryophyta</taxon>
        <taxon>Tracheophyta</taxon>
        <taxon>Spermatophyta</taxon>
        <taxon>Magnoliopsida</taxon>
        <taxon>eudicotyledons</taxon>
        <taxon>Gunneridae</taxon>
        <taxon>Pentapetalae</taxon>
        <taxon>rosids</taxon>
        <taxon>fabids</taxon>
        <taxon>Malpighiales</taxon>
        <taxon>Rhizophoraceae</taxon>
        <taxon>Rhizophora</taxon>
    </lineage>
</organism>
<reference evidence="1" key="1">
    <citation type="submission" date="2018-02" db="EMBL/GenBank/DDBJ databases">
        <title>Rhizophora mucronata_Transcriptome.</title>
        <authorList>
            <person name="Meera S.P."/>
            <person name="Sreeshan A."/>
            <person name="Augustine A."/>
        </authorList>
    </citation>
    <scope>NUCLEOTIDE SEQUENCE</scope>
    <source>
        <tissue evidence="1">Leaf</tissue>
    </source>
</reference>
<evidence type="ECO:0000313" key="1">
    <source>
        <dbReference type="EMBL" id="MBX54332.1"/>
    </source>
</evidence>
<dbReference type="EMBL" id="GGEC01073848">
    <property type="protein sequence ID" value="MBX54332.1"/>
    <property type="molecule type" value="Transcribed_RNA"/>
</dbReference>
<accession>A0A2P2PI23</accession>
<name>A0A2P2PI23_RHIMU</name>
<dbReference type="AlphaFoldDB" id="A0A2P2PI23"/>
<protein>
    <submittedName>
        <fullName evidence="1">Uncharacterized protein</fullName>
    </submittedName>
</protein>
<proteinExistence type="predicted"/>